<reference evidence="1 2" key="1">
    <citation type="submission" date="2009-11" db="EMBL/GenBank/DDBJ databases">
        <authorList>
            <person name="Weinstock G."/>
            <person name="Sodergren E."/>
            <person name="Clifton S."/>
            <person name="Fulton L."/>
            <person name="Fulton B."/>
            <person name="Courtney L."/>
            <person name="Fronick C."/>
            <person name="Harrison M."/>
            <person name="Strong C."/>
            <person name="Farmer C."/>
            <person name="Delahaunty K."/>
            <person name="Markovic C."/>
            <person name="Hall O."/>
            <person name="Minx P."/>
            <person name="Tomlinson C."/>
            <person name="Mitreva M."/>
            <person name="Nelson J."/>
            <person name="Hou S."/>
            <person name="Wollam A."/>
            <person name="Pepin K.H."/>
            <person name="Johnson M."/>
            <person name="Bhonagiri V."/>
            <person name="Nash W.E."/>
            <person name="Warren W."/>
            <person name="Chinwalla A."/>
            <person name="Mardis E.R."/>
            <person name="Wilson R.K."/>
        </authorList>
    </citation>
    <scope>NUCLEOTIDE SEQUENCE [LARGE SCALE GENOMIC DNA]</scope>
    <source>
        <strain evidence="1 2">DSM 20093</strain>
    </source>
</reference>
<dbReference type="AlphaFoldDB" id="D1NSP8"/>
<accession>D1NSP8</accession>
<dbReference type="EMBL" id="ABXB03000001">
    <property type="protein sequence ID" value="EFA23700.1"/>
    <property type="molecule type" value="Genomic_DNA"/>
</dbReference>
<sequence length="45" mass="5309">MRPWRDCALKTARKTAPKDVEQQPMLNSSWQLVRDGNRYPVLNTH</sequence>
<name>D1NSP8_9BIFI</name>
<evidence type="ECO:0000313" key="1">
    <source>
        <dbReference type="EMBL" id="EFA23700.1"/>
    </source>
</evidence>
<comment type="caution">
    <text evidence="1">The sequence shown here is derived from an EMBL/GenBank/DDBJ whole genome shotgun (WGS) entry which is preliminary data.</text>
</comment>
<organism evidence="1 2">
    <name type="scientific">Bifidobacterium gallicum DSM 20093 = LMG 11596</name>
    <dbReference type="NCBI Taxonomy" id="561180"/>
    <lineage>
        <taxon>Bacteria</taxon>
        <taxon>Bacillati</taxon>
        <taxon>Actinomycetota</taxon>
        <taxon>Actinomycetes</taxon>
        <taxon>Bifidobacteriales</taxon>
        <taxon>Bifidobacteriaceae</taxon>
        <taxon>Bifidobacterium</taxon>
    </lineage>
</organism>
<evidence type="ECO:0000313" key="2">
    <source>
        <dbReference type="Proteomes" id="UP000003656"/>
    </source>
</evidence>
<protein>
    <submittedName>
        <fullName evidence="1">Uncharacterized protein</fullName>
    </submittedName>
</protein>
<proteinExistence type="predicted"/>
<gene>
    <name evidence="1" type="ORF">BIFGAL_02807</name>
</gene>
<dbReference type="Proteomes" id="UP000003656">
    <property type="component" value="Unassembled WGS sequence"/>
</dbReference>
<dbReference type="STRING" id="561180.BIFGAL_02807"/>